<proteinExistence type="predicted"/>
<evidence type="ECO:0000256" key="1">
    <source>
        <dbReference type="SAM" id="SignalP"/>
    </source>
</evidence>
<dbReference type="STRING" id="1122173.GCA_000482505_00508"/>
<protein>
    <recommendedName>
        <fullName evidence="4">Lipoprotein</fullName>
    </recommendedName>
</protein>
<organism evidence="2 3">
    <name type="scientific">Leptotrichia trevisanii</name>
    <dbReference type="NCBI Taxonomy" id="109328"/>
    <lineage>
        <taxon>Bacteria</taxon>
        <taxon>Fusobacteriati</taxon>
        <taxon>Fusobacteriota</taxon>
        <taxon>Fusobacteriia</taxon>
        <taxon>Fusobacteriales</taxon>
        <taxon>Leptotrichiaceae</taxon>
        <taxon>Leptotrichia</taxon>
    </lineage>
</organism>
<evidence type="ECO:0008006" key="4">
    <source>
        <dbReference type="Google" id="ProtNLM"/>
    </source>
</evidence>
<name>A0A510KSJ4_9FUSO</name>
<keyword evidence="1" id="KW-0732">Signal</keyword>
<dbReference type="AlphaFoldDB" id="A0A510KSJ4"/>
<reference evidence="2 3" key="1">
    <citation type="submission" date="2019-07" db="EMBL/GenBank/DDBJ databases">
        <title>Complete Genome Sequence of Leptotrichia trevisanii Strain JMUB3935.</title>
        <authorList>
            <person name="Watanabe S."/>
            <person name="Cui L."/>
        </authorList>
    </citation>
    <scope>NUCLEOTIDE SEQUENCE [LARGE SCALE GENOMIC DNA]</scope>
    <source>
        <strain evidence="2 3">JMUB3935</strain>
    </source>
</reference>
<dbReference type="PROSITE" id="PS51257">
    <property type="entry name" value="PROKAR_LIPOPROTEIN"/>
    <property type="match status" value="1"/>
</dbReference>
<evidence type="ECO:0000313" key="3">
    <source>
        <dbReference type="Proteomes" id="UP000321378"/>
    </source>
</evidence>
<gene>
    <name evidence="2" type="ORF">JMUB3935_2702</name>
</gene>
<accession>A0A510KSJ4</accession>
<feature type="chain" id="PRO_5021730375" description="Lipoprotein" evidence="1">
    <location>
        <begin position="22"/>
        <end position="47"/>
    </location>
</feature>
<dbReference type="EMBL" id="AP019840">
    <property type="protein sequence ID" value="BBM53691.1"/>
    <property type="molecule type" value="Genomic_DNA"/>
</dbReference>
<dbReference type="Proteomes" id="UP000321378">
    <property type="component" value="Chromosome"/>
</dbReference>
<feature type="signal peptide" evidence="1">
    <location>
        <begin position="1"/>
        <end position="21"/>
    </location>
</feature>
<evidence type="ECO:0000313" key="2">
    <source>
        <dbReference type="EMBL" id="BBM53691.1"/>
    </source>
</evidence>
<sequence>MNKIFKILIIGLLGLTLISCSTPNVVGYEEECNSNKKNDCEYHYYSR</sequence>